<evidence type="ECO:0000313" key="3">
    <source>
        <dbReference type="Proteomes" id="UP000561045"/>
    </source>
</evidence>
<dbReference type="PANTHER" id="PTHR43245:SF58">
    <property type="entry name" value="BLL5923 PROTEIN"/>
    <property type="match status" value="1"/>
</dbReference>
<dbReference type="Proteomes" id="UP000561045">
    <property type="component" value="Unassembled WGS sequence"/>
</dbReference>
<accession>A0A840BLR3</accession>
<proteinExistence type="predicted"/>
<dbReference type="Gene3D" id="3.40.50.720">
    <property type="entry name" value="NAD(P)-binding Rossmann-like Domain"/>
    <property type="match status" value="1"/>
</dbReference>
<dbReference type="SUPFAM" id="SSF51735">
    <property type="entry name" value="NAD(P)-binding Rossmann-fold domains"/>
    <property type="match status" value="1"/>
</dbReference>
<name>A0A840BLR3_9RHOO</name>
<dbReference type="InterPro" id="IPR001509">
    <property type="entry name" value="Epimerase_deHydtase"/>
</dbReference>
<dbReference type="RefSeq" id="WP_183631973.1">
    <property type="nucleotide sequence ID" value="NZ_BAABLE010000011.1"/>
</dbReference>
<evidence type="ECO:0000313" key="2">
    <source>
        <dbReference type="EMBL" id="MBB4011427.1"/>
    </source>
</evidence>
<dbReference type="InterPro" id="IPR036291">
    <property type="entry name" value="NAD(P)-bd_dom_sf"/>
</dbReference>
<gene>
    <name evidence="2" type="ORF">GGR36_000735</name>
</gene>
<comment type="caution">
    <text evidence="2">The sequence shown here is derived from an EMBL/GenBank/DDBJ whole genome shotgun (WGS) entry which is preliminary data.</text>
</comment>
<dbReference type="EMBL" id="JACIET010000001">
    <property type="protein sequence ID" value="MBB4011427.1"/>
    <property type="molecule type" value="Genomic_DNA"/>
</dbReference>
<reference evidence="2 3" key="1">
    <citation type="submission" date="2020-08" db="EMBL/GenBank/DDBJ databases">
        <title>Genomic Encyclopedia of Type Strains, Phase IV (KMG-IV): sequencing the most valuable type-strain genomes for metagenomic binning, comparative biology and taxonomic classification.</title>
        <authorList>
            <person name="Goeker M."/>
        </authorList>
    </citation>
    <scope>NUCLEOTIDE SEQUENCE [LARGE SCALE GENOMIC DNA]</scope>
    <source>
        <strain evidence="2 3">DSM 106739</strain>
    </source>
</reference>
<dbReference type="InterPro" id="IPR050177">
    <property type="entry name" value="Lipid_A_modif_metabolic_enz"/>
</dbReference>
<organism evidence="2 3">
    <name type="scientific">Niveibacterium umoris</name>
    <dbReference type="NCBI Taxonomy" id="1193620"/>
    <lineage>
        <taxon>Bacteria</taxon>
        <taxon>Pseudomonadati</taxon>
        <taxon>Pseudomonadota</taxon>
        <taxon>Betaproteobacteria</taxon>
        <taxon>Rhodocyclales</taxon>
        <taxon>Rhodocyclaceae</taxon>
        <taxon>Niveibacterium</taxon>
    </lineage>
</organism>
<dbReference type="Pfam" id="PF01370">
    <property type="entry name" value="Epimerase"/>
    <property type="match status" value="1"/>
</dbReference>
<keyword evidence="3" id="KW-1185">Reference proteome</keyword>
<dbReference type="AlphaFoldDB" id="A0A840BLR3"/>
<feature type="domain" description="NAD-dependent epimerase/dehydratase" evidence="1">
    <location>
        <begin position="13"/>
        <end position="232"/>
    </location>
</feature>
<dbReference type="PANTHER" id="PTHR43245">
    <property type="entry name" value="BIFUNCTIONAL POLYMYXIN RESISTANCE PROTEIN ARNA"/>
    <property type="match status" value="1"/>
</dbReference>
<sequence length="317" mass="34210">MQPPAPLPDPPLALVTGATGFVARTLIPALRAHGYRVRAALRSPCDGPWDESVVVGDLNNFVDWGPATAGVDAIWHLAARVHVMRETEADPLQAFRRVNVERTADLCAAARVSGVRRLVYLSSIKVNGEQTQPGRPFRPDDTPAPHDAYGVSKLEAEQAIRASGIESAIVRPPLIYGPGVGANFAQLVSAVSKGYLLPLGSVDNRRDLVFVGNLVDALVRIGEHPRAAGRTFLISDRAPMSTPELIRHIAHALQKRERLLRVPSPLLLGALTLLGKREEAQRLLGSLEVDTSDLVETLSWQPPYTVAEGLRATVGGR</sequence>
<protein>
    <submittedName>
        <fullName evidence="2">Nucleoside-diphosphate-sugar epimerase</fullName>
    </submittedName>
</protein>
<evidence type="ECO:0000259" key="1">
    <source>
        <dbReference type="Pfam" id="PF01370"/>
    </source>
</evidence>